<protein>
    <submittedName>
        <fullName evidence="5">HAD hydrolase, family IA, variant 3</fullName>
    </submittedName>
</protein>
<dbReference type="InterPro" id="IPR006439">
    <property type="entry name" value="HAD-SF_hydro_IA"/>
</dbReference>
<gene>
    <name evidence="5" type="ORF">HMPREF0769_10834</name>
</gene>
<dbReference type="SUPFAM" id="SSF56784">
    <property type="entry name" value="HAD-like"/>
    <property type="match status" value="1"/>
</dbReference>
<dbReference type="Gene3D" id="3.40.50.1000">
    <property type="entry name" value="HAD superfamily/HAD-like"/>
    <property type="match status" value="1"/>
</dbReference>
<comment type="cofactor">
    <cofactor evidence="1">
        <name>Mg(2+)</name>
        <dbReference type="ChEBI" id="CHEBI:18420"/>
    </cofactor>
</comment>
<dbReference type="GO" id="GO:0046872">
    <property type="term" value="F:metal ion binding"/>
    <property type="evidence" value="ECO:0007669"/>
    <property type="project" value="UniProtKB-KW"/>
</dbReference>
<dbReference type="SFLD" id="SFLDG01129">
    <property type="entry name" value="C1.5:_HAD__Beta-PGM__Phosphata"/>
    <property type="match status" value="1"/>
</dbReference>
<sequence length="211" mass="23584">MYRAVIFDFDGTIIDTEQHLFNVINKHLEMHNADPISIDFYRSSIGGAATDLHDHLIKAIGSENKDKLYEEHHLTSTTLPMIDTIKSLMAFLKQRHIPMAIATSSVKAEIMPTFKALGLDEYIEVVVGREDVEQVKPDPELYLSAVQQLNYMPTQCLAIEDSVNGATAAIAAGLDVIVNTNKMTSAQDFSNVDYVAKDIDYDQIVARFFTK</sequence>
<dbReference type="InterPro" id="IPR023214">
    <property type="entry name" value="HAD_sf"/>
</dbReference>
<comment type="similarity">
    <text evidence="2">Belongs to the HAD-like hydrolase superfamily. CbbY/CbbZ/Gph/YieH family.</text>
</comment>
<dbReference type="InterPro" id="IPR036412">
    <property type="entry name" value="HAD-like_sf"/>
</dbReference>
<dbReference type="InterPro" id="IPR041492">
    <property type="entry name" value="HAD_2"/>
</dbReference>
<dbReference type="Pfam" id="PF13419">
    <property type="entry name" value="HAD_2"/>
    <property type="match status" value="1"/>
</dbReference>
<keyword evidence="5" id="KW-0378">Hydrolase</keyword>
<evidence type="ECO:0000256" key="4">
    <source>
        <dbReference type="ARBA" id="ARBA00022842"/>
    </source>
</evidence>
<evidence type="ECO:0000313" key="5">
    <source>
        <dbReference type="EMBL" id="EFH96832.1"/>
    </source>
</evidence>
<evidence type="ECO:0000256" key="3">
    <source>
        <dbReference type="ARBA" id="ARBA00022723"/>
    </source>
</evidence>
<dbReference type="CDD" id="cd16423">
    <property type="entry name" value="HAD_BPGM-like"/>
    <property type="match status" value="1"/>
</dbReference>
<dbReference type="RefSeq" id="WP_000285452.1">
    <property type="nucleotide sequence ID" value="NZ_CM000952.1"/>
</dbReference>
<dbReference type="HOGENOM" id="CLU_045011_13_3_9"/>
<dbReference type="EMBL" id="ACJA02000001">
    <property type="protein sequence ID" value="EFH96832.1"/>
    <property type="molecule type" value="Genomic_DNA"/>
</dbReference>
<dbReference type="InterPro" id="IPR051600">
    <property type="entry name" value="Beta-PGM-like"/>
</dbReference>
<accession>A0A0E1XBY7</accession>
<dbReference type="AlphaFoldDB" id="A0A0E1XBY7"/>
<name>A0A0E1XBY7_STAAU</name>
<dbReference type="Proteomes" id="UP000003455">
    <property type="component" value="Chromosome"/>
</dbReference>
<comment type="caution">
    <text evidence="5">The sequence shown here is derived from an EMBL/GenBank/DDBJ whole genome shotgun (WGS) entry which is preliminary data.</text>
</comment>
<evidence type="ECO:0000256" key="1">
    <source>
        <dbReference type="ARBA" id="ARBA00001946"/>
    </source>
</evidence>
<dbReference type="GO" id="GO:0016787">
    <property type="term" value="F:hydrolase activity"/>
    <property type="evidence" value="ECO:0007669"/>
    <property type="project" value="UniProtKB-KW"/>
</dbReference>
<evidence type="ECO:0000256" key="2">
    <source>
        <dbReference type="ARBA" id="ARBA00006171"/>
    </source>
</evidence>
<keyword evidence="3" id="KW-0479">Metal-binding</keyword>
<dbReference type="NCBIfam" id="TIGR01509">
    <property type="entry name" value="HAD-SF-IA-v3"/>
    <property type="match status" value="1"/>
</dbReference>
<dbReference type="PANTHER" id="PTHR46193">
    <property type="entry name" value="6-PHOSPHOGLUCONATE PHOSPHATASE"/>
    <property type="match status" value="1"/>
</dbReference>
<reference evidence="5" key="1">
    <citation type="submission" date="2010-05" db="EMBL/GenBank/DDBJ databases">
        <authorList>
            <person name="Muzny D."/>
            <person name="Qin X."/>
            <person name="Buhay C."/>
            <person name="Dugan-Rocha S."/>
            <person name="Ding Y."/>
            <person name="Chen G."/>
            <person name="Hawes A."/>
            <person name="Holder M."/>
            <person name="Jhangiani S."/>
            <person name="Johnson A."/>
            <person name="Khan Z."/>
            <person name="Li Z."/>
            <person name="Liu W."/>
            <person name="Liu X."/>
            <person name="Perez L."/>
            <person name="Shen H."/>
            <person name="Wang Q."/>
            <person name="Watt J."/>
            <person name="Xi L."/>
            <person name="Xin Y."/>
            <person name="Zhou J."/>
            <person name="Deng J."/>
            <person name="Jiang H."/>
            <person name="Liu Y."/>
            <person name="Qu J."/>
            <person name="Song X.-Z."/>
            <person name="Zhang L."/>
            <person name="Villasana D."/>
            <person name="Johnson A."/>
            <person name="Liu J."/>
            <person name="Liyanage D."/>
            <person name="Lorensuhewa L."/>
            <person name="Robinson T."/>
            <person name="Song A."/>
            <person name="Song B.-B."/>
            <person name="Dinh H."/>
            <person name="Thornton R."/>
            <person name="Coyle M."/>
            <person name="Francisco L."/>
            <person name="Jackson L."/>
            <person name="Javaid M."/>
            <person name="Korchina V."/>
            <person name="Kovar C."/>
            <person name="Mata R."/>
            <person name="Mathew T."/>
            <person name="Ngo R."/>
            <person name="Nguyen L."/>
            <person name="Nguyen N."/>
            <person name="Okwuonu G."/>
            <person name="Ongeri F."/>
            <person name="Pham C."/>
            <person name="Simmons D."/>
            <person name="Wilczek-Boney K."/>
            <person name="Hale W."/>
            <person name="Jakkamsetti A."/>
            <person name="Pham P."/>
            <person name="Ruth R."/>
            <person name="San Lucas F."/>
            <person name="Warren J."/>
            <person name="Zhang J."/>
            <person name="Zhao Z."/>
            <person name="Zhou C."/>
            <person name="Zhu D."/>
            <person name="Lee S."/>
            <person name="Bess C."/>
            <person name="Blankenburg K."/>
            <person name="Forbes L."/>
            <person name="Fu Q."/>
            <person name="Gubbala S."/>
            <person name="Hirani K."/>
            <person name="Jayaseelan J.C."/>
            <person name="Lara F."/>
            <person name="Munidasa M."/>
            <person name="Palculict T."/>
            <person name="Patil S."/>
            <person name="Pu L.-L."/>
            <person name="Saada N."/>
            <person name="Tang L."/>
            <person name="Weissenberger G."/>
            <person name="Zhu Y."/>
            <person name="Hemphill L."/>
            <person name="Shang Y."/>
            <person name="Youmans B."/>
            <person name="Ayvaz T."/>
            <person name="Ross M."/>
            <person name="Santibanez J."/>
            <person name="Aqrawi P."/>
            <person name="Gross S."/>
            <person name="Joshi V."/>
            <person name="Fowler G."/>
            <person name="Nazareth L."/>
            <person name="Reid J."/>
            <person name="Worley K."/>
            <person name="Petrosino J."/>
            <person name="Highlander S."/>
            <person name="Gibbs R."/>
        </authorList>
    </citation>
    <scope>NUCLEOTIDE SEQUENCE [LARGE SCALE GENOMIC DNA]</scope>
    <source>
        <strain evidence="5">MN8</strain>
    </source>
</reference>
<dbReference type="PANTHER" id="PTHR46193:SF21">
    <property type="entry name" value="SLL1138 PROTEIN"/>
    <property type="match status" value="1"/>
</dbReference>
<organism evidence="5">
    <name type="scientific">Staphylococcus aureus subsp. aureus MN8</name>
    <dbReference type="NCBI Taxonomy" id="548470"/>
    <lineage>
        <taxon>Bacteria</taxon>
        <taxon>Bacillati</taxon>
        <taxon>Bacillota</taxon>
        <taxon>Bacilli</taxon>
        <taxon>Bacillales</taxon>
        <taxon>Staphylococcaceae</taxon>
        <taxon>Staphylococcus</taxon>
    </lineage>
</organism>
<dbReference type="Gene3D" id="1.10.150.240">
    <property type="entry name" value="Putative phosphatase, domain 2"/>
    <property type="match status" value="1"/>
</dbReference>
<dbReference type="SFLD" id="SFLDS00003">
    <property type="entry name" value="Haloacid_Dehalogenase"/>
    <property type="match status" value="1"/>
</dbReference>
<dbReference type="InterPro" id="IPR023198">
    <property type="entry name" value="PGP-like_dom2"/>
</dbReference>
<proteinExistence type="inferred from homology"/>
<keyword evidence="4" id="KW-0460">Magnesium</keyword>